<comment type="caution">
    <text evidence="1">The sequence shown here is derived from an EMBL/GenBank/DDBJ whole genome shotgun (WGS) entry which is preliminary data.</text>
</comment>
<gene>
    <name evidence="1" type="ORF">BWK59_12185</name>
</gene>
<sequence length="113" mass="13205">MSHLTIKKVCLECSVEFIAKSSKGTYCSKKCFKRNYRKLLKQNSVVIPKIKPIITKENLNSKHYLSVKEAVIVFDISEVSLRRLIKVNKLNYICLKNRFIFLKSDLNRIINLL</sequence>
<dbReference type="EMBL" id="MTCZ01000163">
    <property type="protein sequence ID" value="OWP83128.1"/>
    <property type="molecule type" value="Genomic_DNA"/>
</dbReference>
<reference evidence="1 2" key="1">
    <citation type="journal article" date="2017" name="Infect. Genet. Evol.">
        <title>Comparative genome analysis of fish pathogen Flavobacterium columnare reveals extensive sequence diversity within the species.</title>
        <authorList>
            <person name="Kayansamruaj P."/>
            <person name="Dong H.T."/>
            <person name="Hirono I."/>
            <person name="Kondo H."/>
            <person name="Senapin S."/>
            <person name="Rodkhum C."/>
        </authorList>
    </citation>
    <scope>NUCLEOTIDE SEQUENCE [LARGE SCALE GENOMIC DNA]</scope>
    <source>
        <strain evidence="1 2">1215</strain>
    </source>
</reference>
<evidence type="ECO:0000313" key="1">
    <source>
        <dbReference type="EMBL" id="OWP83128.1"/>
    </source>
</evidence>
<evidence type="ECO:0000313" key="2">
    <source>
        <dbReference type="Proteomes" id="UP000197768"/>
    </source>
</evidence>
<organism evidence="1 2">
    <name type="scientific">Flavobacterium davisii</name>
    <dbReference type="NCBI Taxonomy" id="2906077"/>
    <lineage>
        <taxon>Bacteria</taxon>
        <taxon>Pseudomonadati</taxon>
        <taxon>Bacteroidota</taxon>
        <taxon>Flavobacteriia</taxon>
        <taxon>Flavobacteriales</taxon>
        <taxon>Flavobacteriaceae</taxon>
        <taxon>Flavobacterium</taxon>
    </lineage>
</organism>
<name>A0A2D0AIB8_9FLAO</name>
<proteinExistence type="predicted"/>
<accession>A0A2D0AIB8</accession>
<evidence type="ECO:0008006" key="3">
    <source>
        <dbReference type="Google" id="ProtNLM"/>
    </source>
</evidence>
<dbReference type="AlphaFoldDB" id="A0A2D0AIB8"/>
<protein>
    <recommendedName>
        <fullName evidence="3">DNA-binding protein</fullName>
    </recommendedName>
</protein>
<dbReference type="Proteomes" id="UP000197768">
    <property type="component" value="Unassembled WGS sequence"/>
</dbReference>